<dbReference type="Proteomes" id="UP001207468">
    <property type="component" value="Unassembled WGS sequence"/>
</dbReference>
<accession>A0ACC0UF41</accession>
<gene>
    <name evidence="1" type="ORF">F5148DRAFT_1184302</name>
</gene>
<evidence type="ECO:0000313" key="2">
    <source>
        <dbReference type="Proteomes" id="UP001207468"/>
    </source>
</evidence>
<organism evidence="1 2">
    <name type="scientific">Russula earlei</name>
    <dbReference type="NCBI Taxonomy" id="71964"/>
    <lineage>
        <taxon>Eukaryota</taxon>
        <taxon>Fungi</taxon>
        <taxon>Dikarya</taxon>
        <taxon>Basidiomycota</taxon>
        <taxon>Agaricomycotina</taxon>
        <taxon>Agaricomycetes</taxon>
        <taxon>Russulales</taxon>
        <taxon>Russulaceae</taxon>
        <taxon>Russula</taxon>
    </lineage>
</organism>
<reference evidence="1" key="1">
    <citation type="submission" date="2021-03" db="EMBL/GenBank/DDBJ databases">
        <title>Evolutionary priming and transition to the ectomycorrhizal habit in an iconic lineage of mushroom-forming fungi: is preadaptation a requirement?</title>
        <authorList>
            <consortium name="DOE Joint Genome Institute"/>
            <person name="Looney B.P."/>
            <person name="Miyauchi S."/>
            <person name="Morin E."/>
            <person name="Drula E."/>
            <person name="Courty P.E."/>
            <person name="Chicoki N."/>
            <person name="Fauchery L."/>
            <person name="Kohler A."/>
            <person name="Kuo A."/>
            <person name="LaButti K."/>
            <person name="Pangilinan J."/>
            <person name="Lipzen A."/>
            <person name="Riley R."/>
            <person name="Andreopoulos W."/>
            <person name="He G."/>
            <person name="Johnson J."/>
            <person name="Barry K.W."/>
            <person name="Grigoriev I.V."/>
            <person name="Nagy L."/>
            <person name="Hibbett D."/>
            <person name="Henrissat B."/>
            <person name="Matheny P.B."/>
            <person name="Labbe J."/>
            <person name="Martin A.F."/>
        </authorList>
    </citation>
    <scope>NUCLEOTIDE SEQUENCE</scope>
    <source>
        <strain evidence="1">BPL698</strain>
    </source>
</reference>
<comment type="caution">
    <text evidence="1">The sequence shown here is derived from an EMBL/GenBank/DDBJ whole genome shotgun (WGS) entry which is preliminary data.</text>
</comment>
<keyword evidence="2" id="KW-1185">Reference proteome</keyword>
<dbReference type="EMBL" id="JAGFNK010000054">
    <property type="protein sequence ID" value="KAI9509881.1"/>
    <property type="molecule type" value="Genomic_DNA"/>
</dbReference>
<proteinExistence type="predicted"/>
<protein>
    <submittedName>
        <fullName evidence="1">Hsp90 binding co-chaperone</fullName>
    </submittedName>
</protein>
<sequence length="196" mass="21409">MSKHPEVLWAQLSSETAKEKNVLFVTINLPDIVESSLQYELTSTALLFKAQAGLGKASNYELKIDFFKEIIPEESAKRLTSRALVLNLRKKVLEREYWPRLTKDKIKSPYIKTDFSKWIDEDEQEGTGPAIDDDFDMGGFGGAGGLPSGLGGGMDFESMMAGHSSSDVVPEPGSDDSASEDETQPPLESAEGTGND</sequence>
<evidence type="ECO:0000313" key="1">
    <source>
        <dbReference type="EMBL" id="KAI9509881.1"/>
    </source>
</evidence>
<name>A0ACC0UF41_9AGAM</name>